<evidence type="ECO:0000256" key="1">
    <source>
        <dbReference type="SAM" id="Phobius"/>
    </source>
</evidence>
<evidence type="ECO:0000313" key="2">
    <source>
        <dbReference type="EMBL" id="KJE19877.1"/>
    </source>
</evidence>
<proteinExistence type="predicted"/>
<comment type="caution">
    <text evidence="2">The sequence shown here is derived from an EMBL/GenBank/DDBJ whole genome shotgun (WGS) entry which is preliminary data.</text>
</comment>
<organism evidence="2 3">
    <name type="scientific">Frankia torreyi</name>
    <dbReference type="NCBI Taxonomy" id="1856"/>
    <lineage>
        <taxon>Bacteria</taxon>
        <taxon>Bacillati</taxon>
        <taxon>Actinomycetota</taxon>
        <taxon>Actinomycetes</taxon>
        <taxon>Frankiales</taxon>
        <taxon>Frankiaceae</taxon>
        <taxon>Frankia</taxon>
    </lineage>
</organism>
<keyword evidence="1" id="KW-0472">Membrane</keyword>
<dbReference type="Pfam" id="PF08592">
    <property type="entry name" value="Anthrone_oxy"/>
    <property type="match status" value="1"/>
</dbReference>
<protein>
    <submittedName>
        <fullName evidence="2">Putative integral membrane protein</fullName>
    </submittedName>
</protein>
<dbReference type="Proteomes" id="UP000032545">
    <property type="component" value="Unassembled WGS sequence"/>
</dbReference>
<feature type="transmembrane region" description="Helical" evidence="1">
    <location>
        <begin position="134"/>
        <end position="152"/>
    </location>
</feature>
<gene>
    <name evidence="2" type="ORF">FF36_05820</name>
</gene>
<sequence>MVSTLVVVSLVLAGLVAGTMTIGLVAVRPAMHSLPATTYVLVKQAFDISYPKFMKPLQIACLLSTVALTAVAAVVGSAACAILAAVAAVGVFTNIIVTVRGDLPINNAMATWTPGAPPSDWQSQRARWDFFNSIRTIAAVSALVLLALAATIS</sequence>
<feature type="transmembrane region" description="Helical" evidence="1">
    <location>
        <begin position="81"/>
        <end position="99"/>
    </location>
</feature>
<keyword evidence="1" id="KW-0812">Transmembrane</keyword>
<keyword evidence="3" id="KW-1185">Reference proteome</keyword>
<dbReference type="EMBL" id="JYFN01000080">
    <property type="protein sequence ID" value="KJE19877.1"/>
    <property type="molecule type" value="Genomic_DNA"/>
</dbReference>
<dbReference type="AlphaFoldDB" id="A0A0D8B924"/>
<dbReference type="OrthoDB" id="4412667at2"/>
<name>A0A0D8B924_9ACTN</name>
<feature type="transmembrane region" description="Helical" evidence="1">
    <location>
        <begin position="6"/>
        <end position="27"/>
    </location>
</feature>
<dbReference type="InterPro" id="IPR013901">
    <property type="entry name" value="Anthrone_oxy"/>
</dbReference>
<evidence type="ECO:0000313" key="3">
    <source>
        <dbReference type="Proteomes" id="UP000032545"/>
    </source>
</evidence>
<keyword evidence="1" id="KW-1133">Transmembrane helix</keyword>
<accession>A0A0D8B924</accession>
<reference evidence="2 3" key="2">
    <citation type="journal article" date="2016" name="Genome Announc.">
        <title>Permanent Draft Genome Sequences for Two Variants of Frankia sp. Strain CpI1, the First Frankia Strain Isolated from Root Nodules of Comptonia peregrina.</title>
        <authorList>
            <person name="Oshone R."/>
            <person name="Hurst S.G.IV."/>
            <person name="Abebe-Akele F."/>
            <person name="Simpson S."/>
            <person name="Morris K."/>
            <person name="Thomas W.K."/>
            <person name="Tisa L.S."/>
        </authorList>
    </citation>
    <scope>NUCLEOTIDE SEQUENCE [LARGE SCALE GENOMIC DNA]</scope>
    <source>
        <strain evidence="3">CpI1-S</strain>
    </source>
</reference>
<dbReference type="RefSeq" id="WP_044888254.1">
    <property type="nucleotide sequence ID" value="NZ_JYFN01000080.1"/>
</dbReference>
<reference evidence="3" key="1">
    <citation type="submission" date="2015-02" db="EMBL/GenBank/DDBJ databases">
        <title>Draft Genome of Frankia sp. CpI1-S.</title>
        <authorList>
            <person name="Oshone R.T."/>
            <person name="Ngom M."/>
            <person name="Ghodhbane-Gtari F."/>
            <person name="Gtari M."/>
            <person name="Morris K."/>
            <person name="Thomas K."/>
            <person name="Sen A."/>
            <person name="Tisa L.S."/>
        </authorList>
    </citation>
    <scope>NUCLEOTIDE SEQUENCE [LARGE SCALE GENOMIC DNA]</scope>
    <source>
        <strain evidence="3">CpI1-S</strain>
    </source>
</reference>
<dbReference type="PATRIC" id="fig|1502723.3.peg.6449"/>